<keyword evidence="5 6" id="KW-0472">Membrane</keyword>
<feature type="transmembrane region" description="Helical" evidence="6">
    <location>
        <begin position="185"/>
        <end position="207"/>
    </location>
</feature>
<evidence type="ECO:0000313" key="7">
    <source>
        <dbReference type="EMBL" id="RRR19349.1"/>
    </source>
</evidence>
<dbReference type="GeneID" id="78120749"/>
<evidence type="ECO:0000256" key="2">
    <source>
        <dbReference type="ARBA" id="ARBA00022475"/>
    </source>
</evidence>
<feature type="transmembrane region" description="Helical" evidence="6">
    <location>
        <begin position="6"/>
        <end position="33"/>
    </location>
</feature>
<dbReference type="RefSeq" id="WP_126986027.1">
    <property type="nucleotide sequence ID" value="NZ_JALXPV010000153.1"/>
</dbReference>
<keyword evidence="2" id="KW-1003">Cell membrane</keyword>
<dbReference type="Proteomes" id="UP000274327">
    <property type="component" value="Unassembled WGS sequence"/>
</dbReference>
<dbReference type="PANTHER" id="PTHR30086:SF20">
    <property type="entry name" value="ARGININE EXPORTER PROTEIN ARGO-RELATED"/>
    <property type="match status" value="1"/>
</dbReference>
<keyword evidence="3 6" id="KW-0812">Transmembrane</keyword>
<dbReference type="EMBL" id="QOCI01000003">
    <property type="protein sequence ID" value="RRR19349.1"/>
    <property type="molecule type" value="Genomic_DNA"/>
</dbReference>
<evidence type="ECO:0000256" key="1">
    <source>
        <dbReference type="ARBA" id="ARBA00004651"/>
    </source>
</evidence>
<dbReference type="GO" id="GO:0005886">
    <property type="term" value="C:plasma membrane"/>
    <property type="evidence" value="ECO:0007669"/>
    <property type="project" value="UniProtKB-SubCell"/>
</dbReference>
<feature type="transmembrane region" description="Helical" evidence="6">
    <location>
        <begin position="113"/>
        <end position="134"/>
    </location>
</feature>
<dbReference type="Pfam" id="PF01810">
    <property type="entry name" value="LysE"/>
    <property type="match status" value="1"/>
</dbReference>
<dbReference type="GO" id="GO:0015171">
    <property type="term" value="F:amino acid transmembrane transporter activity"/>
    <property type="evidence" value="ECO:0007669"/>
    <property type="project" value="TreeGrafter"/>
</dbReference>
<dbReference type="InterPro" id="IPR001123">
    <property type="entry name" value="LeuE-type"/>
</dbReference>
<keyword evidence="4 6" id="KW-1133">Transmembrane helix</keyword>
<evidence type="ECO:0000313" key="8">
    <source>
        <dbReference type="Proteomes" id="UP000274327"/>
    </source>
</evidence>
<feature type="transmembrane region" description="Helical" evidence="6">
    <location>
        <begin position="75"/>
        <end position="92"/>
    </location>
</feature>
<feature type="transmembrane region" description="Helical" evidence="6">
    <location>
        <begin position="146"/>
        <end position="173"/>
    </location>
</feature>
<comment type="subcellular location">
    <subcellularLocation>
        <location evidence="1">Cell membrane</location>
        <topology evidence="1">Multi-pass membrane protein</topology>
    </subcellularLocation>
</comment>
<reference evidence="7 8" key="1">
    <citation type="submission" date="2018-07" db="EMBL/GenBank/DDBJ databases">
        <title>Brachybacteriurn paraconglorneratum KCTC 9916.</title>
        <authorList>
            <person name="Li Y."/>
        </authorList>
    </citation>
    <scope>NUCLEOTIDE SEQUENCE [LARGE SCALE GENOMIC DNA]</scope>
    <source>
        <strain evidence="7 8">KCTC 9916</strain>
    </source>
</reference>
<evidence type="ECO:0000256" key="6">
    <source>
        <dbReference type="SAM" id="Phobius"/>
    </source>
</evidence>
<gene>
    <name evidence="7" type="ORF">DS079_06910</name>
</gene>
<dbReference type="PANTHER" id="PTHR30086">
    <property type="entry name" value="ARGININE EXPORTER PROTEIN ARGO"/>
    <property type="match status" value="1"/>
</dbReference>
<protein>
    <submittedName>
        <fullName evidence="7">LysE family translocator</fullName>
    </submittedName>
</protein>
<name>A0A3R8X747_9MICO</name>
<evidence type="ECO:0000256" key="4">
    <source>
        <dbReference type="ARBA" id="ARBA00022989"/>
    </source>
</evidence>
<proteinExistence type="predicted"/>
<feature type="transmembrane region" description="Helical" evidence="6">
    <location>
        <begin position="45"/>
        <end position="69"/>
    </location>
</feature>
<dbReference type="AlphaFoldDB" id="A0A3R8X747"/>
<keyword evidence="8" id="KW-1185">Reference proteome</keyword>
<evidence type="ECO:0000256" key="5">
    <source>
        <dbReference type="ARBA" id="ARBA00023136"/>
    </source>
</evidence>
<evidence type="ECO:0000256" key="3">
    <source>
        <dbReference type="ARBA" id="ARBA00022692"/>
    </source>
</evidence>
<organism evidence="7 8">
    <name type="scientific">Brachybacterium paraconglomeratum</name>
    <dbReference type="NCBI Taxonomy" id="173362"/>
    <lineage>
        <taxon>Bacteria</taxon>
        <taxon>Bacillati</taxon>
        <taxon>Actinomycetota</taxon>
        <taxon>Actinomycetes</taxon>
        <taxon>Micrococcales</taxon>
        <taxon>Dermabacteraceae</taxon>
        <taxon>Brachybacterium</taxon>
    </lineage>
</organism>
<accession>A0A3R8X747</accession>
<comment type="caution">
    <text evidence="7">The sequence shown here is derived from an EMBL/GenBank/DDBJ whole genome shotgun (WGS) entry which is preliminary data.</text>
</comment>
<dbReference type="PIRSF" id="PIRSF006324">
    <property type="entry name" value="LeuE"/>
    <property type="match status" value="1"/>
</dbReference>
<sequence>MLDVSVLPAFLLAVTVILVTPGPDMAFMVATGINQGRRAAVQGAFGVTSAMTIWVLVAATGLGVALTQLPAALDAIRLAGAGYLAFLAITTWRRAGAPLAEASVVPNVFRRGFVVNITNPKIALFFVAFLPQFLGTTGGSGENPFAQILMLGLLLQLTGLLTDLAIGSAAGLFRDAVLSRPRVRCLLDGAAGTVYGALAVLLVMGVVHG</sequence>